<reference evidence="1" key="1">
    <citation type="submission" date="2018-06" db="EMBL/GenBank/DDBJ databases">
        <authorList>
            <person name="Zhirakovskaya E."/>
        </authorList>
    </citation>
    <scope>NUCLEOTIDE SEQUENCE</scope>
</reference>
<accession>A0A3B0WVP6</accession>
<name>A0A3B0WVP6_9ZZZZ</name>
<gene>
    <name evidence="1" type="ORF">MNBD_GAMMA08-1917</name>
</gene>
<protein>
    <submittedName>
        <fullName evidence="1">Uncharacterized protein</fullName>
    </submittedName>
</protein>
<dbReference type="EMBL" id="UOFH01000124">
    <property type="protein sequence ID" value="VAW60108.1"/>
    <property type="molecule type" value="Genomic_DNA"/>
</dbReference>
<sequence length="97" mass="11000">MKNLPLISTITCILLTFIATNLAHAASPSSLKIKDTNTEYVKCMRASPVLDAINRCNTDMACQQATIQRYLEKESYELNCLKKFEGEKLVYTYTQKT</sequence>
<dbReference type="AlphaFoldDB" id="A0A3B0WVP6"/>
<proteinExistence type="predicted"/>
<evidence type="ECO:0000313" key="1">
    <source>
        <dbReference type="EMBL" id="VAW60108.1"/>
    </source>
</evidence>
<organism evidence="1">
    <name type="scientific">hydrothermal vent metagenome</name>
    <dbReference type="NCBI Taxonomy" id="652676"/>
    <lineage>
        <taxon>unclassified sequences</taxon>
        <taxon>metagenomes</taxon>
        <taxon>ecological metagenomes</taxon>
    </lineage>
</organism>